<dbReference type="InterPro" id="IPR036397">
    <property type="entry name" value="RNaseH_sf"/>
</dbReference>
<feature type="domain" description="HRDC" evidence="1">
    <location>
        <begin position="228"/>
        <end position="308"/>
    </location>
</feature>
<dbReference type="Pfam" id="PF01612">
    <property type="entry name" value="DNA_pol_A_exo1"/>
    <property type="match status" value="1"/>
</dbReference>
<dbReference type="InterPro" id="IPR041605">
    <property type="entry name" value="Exo_C"/>
</dbReference>
<dbReference type="InterPro" id="IPR002121">
    <property type="entry name" value="HRDC_dom"/>
</dbReference>
<dbReference type="SMART" id="SM00474">
    <property type="entry name" value="35EXOc"/>
    <property type="match status" value="1"/>
</dbReference>
<dbReference type="PANTHER" id="PTHR47649:SF1">
    <property type="entry name" value="RIBONUCLEASE D"/>
    <property type="match status" value="1"/>
</dbReference>
<comment type="caution">
    <text evidence="2">The sequence shown here is derived from an EMBL/GenBank/DDBJ whole genome shotgun (WGS) entry which is preliminary data.</text>
</comment>
<dbReference type="SMART" id="SM00341">
    <property type="entry name" value="HRDC"/>
    <property type="match status" value="1"/>
</dbReference>
<dbReference type="InterPro" id="IPR002562">
    <property type="entry name" value="3'-5'_exonuclease_dom"/>
</dbReference>
<evidence type="ECO:0000259" key="1">
    <source>
        <dbReference type="PROSITE" id="PS50967"/>
    </source>
</evidence>
<dbReference type="RefSeq" id="WP_019617461.1">
    <property type="nucleotide sequence ID" value="NZ_JBHUNE010000008.1"/>
</dbReference>
<organism evidence="2 3">
    <name type="scientific">Gulosibacter faecalis</name>
    <dbReference type="NCBI Taxonomy" id="272240"/>
    <lineage>
        <taxon>Bacteria</taxon>
        <taxon>Bacillati</taxon>
        <taxon>Actinomycetota</taxon>
        <taxon>Actinomycetes</taxon>
        <taxon>Micrococcales</taxon>
        <taxon>Microbacteriaceae</taxon>
        <taxon>Gulosibacter</taxon>
    </lineage>
</organism>
<dbReference type="InterPro" id="IPR051086">
    <property type="entry name" value="RNase_D-like"/>
</dbReference>
<protein>
    <submittedName>
        <fullName evidence="2">HRDC domain-containing protein</fullName>
    </submittedName>
</protein>
<dbReference type="CDD" id="cd06142">
    <property type="entry name" value="RNaseD_exo"/>
    <property type="match status" value="1"/>
</dbReference>
<dbReference type="PANTHER" id="PTHR47649">
    <property type="entry name" value="RIBONUCLEASE D"/>
    <property type="match status" value="1"/>
</dbReference>
<dbReference type="SUPFAM" id="SSF53098">
    <property type="entry name" value="Ribonuclease H-like"/>
    <property type="match status" value="1"/>
</dbReference>
<dbReference type="EMBL" id="JBHUNE010000008">
    <property type="protein sequence ID" value="MFD2758957.1"/>
    <property type="molecule type" value="Genomic_DNA"/>
</dbReference>
<accession>A0ABW5UZ25</accession>
<gene>
    <name evidence="2" type="ORF">ACFSW7_11290</name>
</gene>
<proteinExistence type="predicted"/>
<dbReference type="Pfam" id="PF00570">
    <property type="entry name" value="HRDC"/>
    <property type="match status" value="1"/>
</dbReference>
<dbReference type="Gene3D" id="1.10.150.80">
    <property type="entry name" value="HRDC domain"/>
    <property type="match status" value="2"/>
</dbReference>
<dbReference type="Pfam" id="PF18305">
    <property type="entry name" value="DNA_pol_A_exoN"/>
    <property type="match status" value="1"/>
</dbReference>
<dbReference type="InterPro" id="IPR044876">
    <property type="entry name" value="HRDC_dom_sf"/>
</dbReference>
<sequence>MATVDDKRLERGGLEVIDTHLALSEALDRLEAGTGPVAIDTERASGYRFSDQAYLIQIFRRGTGTLLIDPIPFGSLASVTEVIADDEWILHAATQDLPCMRDIALEPTRLFDTELAARLLGMERVGLGAVVQELLGIELAKAHSADDWSVRPLPKEWLAYAALDVELLVDVRDALAERLREAGKDEWARQEFADIQVRELNPVKHVEPEANRDPERWRSLNGVHQLRSPRALAIARELWFARDALARETDTAPGRIVPDRALIAAAKAAPRSRGQLAGLKEFTGRQSRSQLDRWWEAVAAGLATDTPPGRRPAEPDRIPPLKAWEQKRPEAHARIQAARPAVADRAEELHVPTENLLTPALLRRVAWDSQANTPDEVRATLAELGARQWQIDITAPVIASAFVEAAQPGSVPPSTAS</sequence>
<keyword evidence="3" id="KW-1185">Reference proteome</keyword>
<dbReference type="InterPro" id="IPR010997">
    <property type="entry name" value="HRDC-like_sf"/>
</dbReference>
<dbReference type="InterPro" id="IPR012337">
    <property type="entry name" value="RNaseH-like_sf"/>
</dbReference>
<dbReference type="Proteomes" id="UP001597492">
    <property type="component" value="Unassembled WGS sequence"/>
</dbReference>
<dbReference type="SUPFAM" id="SSF47819">
    <property type="entry name" value="HRDC-like"/>
    <property type="match status" value="1"/>
</dbReference>
<evidence type="ECO:0000313" key="2">
    <source>
        <dbReference type="EMBL" id="MFD2758957.1"/>
    </source>
</evidence>
<dbReference type="Gene3D" id="3.30.420.10">
    <property type="entry name" value="Ribonuclease H-like superfamily/Ribonuclease H"/>
    <property type="match status" value="1"/>
</dbReference>
<name>A0ABW5UZ25_9MICO</name>
<evidence type="ECO:0000313" key="3">
    <source>
        <dbReference type="Proteomes" id="UP001597492"/>
    </source>
</evidence>
<reference evidence="3" key="1">
    <citation type="journal article" date="2019" name="Int. J. Syst. Evol. Microbiol.">
        <title>The Global Catalogue of Microorganisms (GCM) 10K type strain sequencing project: providing services to taxonomists for standard genome sequencing and annotation.</title>
        <authorList>
            <consortium name="The Broad Institute Genomics Platform"/>
            <consortium name="The Broad Institute Genome Sequencing Center for Infectious Disease"/>
            <person name="Wu L."/>
            <person name="Ma J."/>
        </authorList>
    </citation>
    <scope>NUCLEOTIDE SEQUENCE [LARGE SCALE GENOMIC DNA]</scope>
    <source>
        <strain evidence="3">TISTR 1514</strain>
    </source>
</reference>
<dbReference type="PROSITE" id="PS50967">
    <property type="entry name" value="HRDC"/>
    <property type="match status" value="1"/>
</dbReference>